<keyword evidence="1" id="KW-1133">Transmembrane helix</keyword>
<reference evidence="2" key="1">
    <citation type="submission" date="2018-05" db="EMBL/GenBank/DDBJ databases">
        <authorList>
            <person name="Lanie J.A."/>
            <person name="Ng W.-L."/>
            <person name="Kazmierczak K.M."/>
            <person name="Andrzejewski T.M."/>
            <person name="Davidsen T.M."/>
            <person name="Wayne K.J."/>
            <person name="Tettelin H."/>
            <person name="Glass J.I."/>
            <person name="Rusch D."/>
            <person name="Podicherti R."/>
            <person name="Tsui H.-C.T."/>
            <person name="Winkler M.E."/>
        </authorList>
    </citation>
    <scope>NUCLEOTIDE SEQUENCE</scope>
</reference>
<feature type="transmembrane region" description="Helical" evidence="1">
    <location>
        <begin position="34"/>
        <end position="55"/>
    </location>
</feature>
<evidence type="ECO:0000313" key="2">
    <source>
        <dbReference type="EMBL" id="SVC12944.1"/>
    </source>
</evidence>
<gene>
    <name evidence="2" type="ORF">METZ01_LOCUS265798</name>
</gene>
<name>A0A382JKJ8_9ZZZZ</name>
<evidence type="ECO:0000256" key="1">
    <source>
        <dbReference type="SAM" id="Phobius"/>
    </source>
</evidence>
<keyword evidence="1" id="KW-0812">Transmembrane</keyword>
<dbReference type="AlphaFoldDB" id="A0A382JKJ8"/>
<proteinExistence type="predicted"/>
<feature type="non-terminal residue" evidence="2">
    <location>
        <position position="137"/>
    </location>
</feature>
<accession>A0A382JKJ8</accession>
<keyword evidence="1" id="KW-0472">Membrane</keyword>
<evidence type="ECO:0008006" key="3">
    <source>
        <dbReference type="Google" id="ProtNLM"/>
    </source>
</evidence>
<protein>
    <recommendedName>
        <fullName evidence="3">MacB-like periplasmic core domain-containing protein</fullName>
    </recommendedName>
</protein>
<dbReference type="InterPro" id="IPR038766">
    <property type="entry name" value="Membrane_comp_ABC_pdt"/>
</dbReference>
<dbReference type="GO" id="GO:0005886">
    <property type="term" value="C:plasma membrane"/>
    <property type="evidence" value="ECO:0007669"/>
    <property type="project" value="TreeGrafter"/>
</dbReference>
<organism evidence="2">
    <name type="scientific">marine metagenome</name>
    <dbReference type="NCBI Taxonomy" id="408172"/>
    <lineage>
        <taxon>unclassified sequences</taxon>
        <taxon>metagenomes</taxon>
        <taxon>ecological metagenomes</taxon>
    </lineage>
</organism>
<dbReference type="EMBL" id="UINC01075094">
    <property type="protein sequence ID" value="SVC12944.1"/>
    <property type="molecule type" value="Genomic_DNA"/>
</dbReference>
<dbReference type="PANTHER" id="PTHR30287:SF1">
    <property type="entry name" value="INNER MEMBRANE PROTEIN"/>
    <property type="match status" value="1"/>
</dbReference>
<dbReference type="PANTHER" id="PTHR30287">
    <property type="entry name" value="MEMBRANE COMPONENT OF PREDICTED ABC SUPERFAMILY METABOLITE UPTAKE TRANSPORTER"/>
    <property type="match status" value="1"/>
</dbReference>
<sequence>MSIPAVKTSAQKRSKRFWLWFRLAFKELVNHRRFSIFFILNLSLGLAGFIALDSFQVSLDRHLTRNSKSILGADLSLSARQPISPQQLEQLEQMLPSPWEASKKIHFVTMAANDANSRLIQMVAIEKGFPFYGSLVL</sequence>